<accession>A0A8S5S320</accession>
<dbReference type="EMBL" id="BK032513">
    <property type="protein sequence ID" value="DAF45111.1"/>
    <property type="molecule type" value="Genomic_DNA"/>
</dbReference>
<name>A0A8S5S320_9CAUD</name>
<organism evidence="1">
    <name type="scientific">Siphoviridae sp. ctCIv11</name>
    <dbReference type="NCBI Taxonomy" id="2827806"/>
    <lineage>
        <taxon>Viruses</taxon>
        <taxon>Duplodnaviria</taxon>
        <taxon>Heunggongvirae</taxon>
        <taxon>Uroviricota</taxon>
        <taxon>Caudoviricetes</taxon>
    </lineage>
</organism>
<proteinExistence type="predicted"/>
<reference evidence="1" key="1">
    <citation type="journal article" date="2021" name="Proc. Natl. Acad. Sci. U.S.A.">
        <title>A Catalog of Tens of Thousands of Viruses from Human Metagenomes Reveals Hidden Associations with Chronic Diseases.</title>
        <authorList>
            <person name="Tisza M.J."/>
            <person name="Buck C.B."/>
        </authorList>
    </citation>
    <scope>NUCLEOTIDE SEQUENCE</scope>
    <source>
        <strain evidence="1">CtCIv11</strain>
    </source>
</reference>
<evidence type="ECO:0000313" key="1">
    <source>
        <dbReference type="EMBL" id="DAF45111.1"/>
    </source>
</evidence>
<sequence>MIKPVKFIKRDCTMYFCGRYRDSNLYGRPESRRFQTEQF</sequence>
<protein>
    <submittedName>
        <fullName evidence="1">Uncharacterized protein</fullName>
    </submittedName>
</protein>